<evidence type="ECO:0000313" key="2">
    <source>
        <dbReference type="Proteomes" id="UP001612915"/>
    </source>
</evidence>
<dbReference type="Proteomes" id="UP001612915">
    <property type="component" value="Unassembled WGS sequence"/>
</dbReference>
<dbReference type="EMBL" id="JBITLV010000005">
    <property type="protein sequence ID" value="MFI7588444.1"/>
    <property type="molecule type" value="Genomic_DNA"/>
</dbReference>
<gene>
    <name evidence="1" type="ORF">ACIB24_15345</name>
</gene>
<keyword evidence="2" id="KW-1185">Reference proteome</keyword>
<reference evidence="1 2" key="1">
    <citation type="submission" date="2024-10" db="EMBL/GenBank/DDBJ databases">
        <title>The Natural Products Discovery Center: Release of the First 8490 Sequenced Strains for Exploring Actinobacteria Biosynthetic Diversity.</title>
        <authorList>
            <person name="Kalkreuter E."/>
            <person name="Kautsar S.A."/>
            <person name="Yang D."/>
            <person name="Bader C.D."/>
            <person name="Teijaro C.N."/>
            <person name="Fluegel L."/>
            <person name="Davis C.M."/>
            <person name="Simpson J.R."/>
            <person name="Lauterbach L."/>
            <person name="Steele A.D."/>
            <person name="Gui C."/>
            <person name="Meng S."/>
            <person name="Li G."/>
            <person name="Viehrig K."/>
            <person name="Ye F."/>
            <person name="Su P."/>
            <person name="Kiefer A.F."/>
            <person name="Nichols A."/>
            <person name="Cepeda A.J."/>
            <person name="Yan W."/>
            <person name="Fan B."/>
            <person name="Jiang Y."/>
            <person name="Adhikari A."/>
            <person name="Zheng C.-J."/>
            <person name="Schuster L."/>
            <person name="Cowan T.M."/>
            <person name="Smanski M.J."/>
            <person name="Chevrette M.G."/>
            <person name="De Carvalho L.P.S."/>
            <person name="Shen B."/>
        </authorList>
    </citation>
    <scope>NUCLEOTIDE SEQUENCE [LARGE SCALE GENOMIC DNA]</scope>
    <source>
        <strain evidence="1 2">NPDC049639</strain>
    </source>
</reference>
<proteinExistence type="predicted"/>
<dbReference type="Pfam" id="PF11305">
    <property type="entry name" value="DUF3107"/>
    <property type="match status" value="1"/>
</dbReference>
<sequence>MEVKIGVRDVPREIVLESDSTPDNVVAAVESAVASGTLLRLTDEKGKLTVVPGGLIAYVEIGAAETRRVGFGTL</sequence>
<dbReference type="InterPro" id="IPR021456">
    <property type="entry name" value="DUF3107"/>
</dbReference>
<comment type="caution">
    <text evidence="1">The sequence shown here is derived from an EMBL/GenBank/DDBJ whole genome shotgun (WGS) entry which is preliminary data.</text>
</comment>
<dbReference type="RefSeq" id="WP_398282097.1">
    <property type="nucleotide sequence ID" value="NZ_JBITLV010000005.1"/>
</dbReference>
<accession>A0ABW8AQ06</accession>
<organism evidence="1 2">
    <name type="scientific">Spongisporangium articulatum</name>
    <dbReference type="NCBI Taxonomy" id="3362603"/>
    <lineage>
        <taxon>Bacteria</taxon>
        <taxon>Bacillati</taxon>
        <taxon>Actinomycetota</taxon>
        <taxon>Actinomycetes</taxon>
        <taxon>Kineosporiales</taxon>
        <taxon>Kineosporiaceae</taxon>
        <taxon>Spongisporangium</taxon>
    </lineage>
</organism>
<protein>
    <submittedName>
        <fullName evidence="1">DUF3107 domain-containing protein</fullName>
    </submittedName>
</protein>
<evidence type="ECO:0000313" key="1">
    <source>
        <dbReference type="EMBL" id="MFI7588444.1"/>
    </source>
</evidence>
<name>A0ABW8AQ06_9ACTN</name>